<dbReference type="Pfam" id="PF13181">
    <property type="entry name" value="TPR_8"/>
    <property type="match status" value="1"/>
</dbReference>
<dbReference type="Proteomes" id="UP000812013">
    <property type="component" value="Unassembled WGS sequence"/>
</dbReference>
<protein>
    <recommendedName>
        <fullName evidence="4">Tetratricopeptide repeat protein</fullName>
    </recommendedName>
</protein>
<sequence length="630" mass="66805">PGAEAGSGSRAASGDDFEALVARARAARDEGHPGAEALWDELARRAQARGRDDIDATVAADLLEHQVLAAARAGDPAVRERFALVRDAHRQAGQEDRAVLAELRLAMAALQFDAEPAEVRALLDAAEASARGLPSDDPVRARRLASVELTRIRALAHLGAGEDGHDAEHGQDAEDGQDGTRAALAGFVAAHAGDPALVVQTCDAEELLAHHALRSGDTAAGEALLASAAERAVAAGRPWLAVDPLAVRGGALMQLGRPAEAEESVRAALAHAAETADAQTQGAVRLTLADIVLHRRGDAAEVAALALDSAHWFDQAGLAEYGGAQARLRLTRAYAGLGRHAEAVEVLQSALPDLLEHGEDVAVDARDLLARLLSEVGDQRGAAEQYLLAAEAAKSWHDPRAQAHLAQAAADALSSAGLDEEAVAAYERALELRRAIGDSPVAVVRMLRSLAWLELRTVTENATVAAARKRMDEAVRVLEDALAAADAAEGEEDEEHLRYELAQTWQQLGRILDQRIDAYVSPEDHGYREGGDEPEVPEELTEAQLLALRQEAIALWDRAAGIYAGLGPGCLTERYQCVTGAAEIERDMDVRPAAVARVTALVEEVRQLPEGAAPEWLLPQAEWLLTSLGE</sequence>
<evidence type="ECO:0000256" key="1">
    <source>
        <dbReference type="SAM" id="Coils"/>
    </source>
</evidence>
<keyword evidence="1" id="KW-0175">Coiled coil</keyword>
<reference evidence="2 3" key="1">
    <citation type="submission" date="2019-12" db="EMBL/GenBank/DDBJ databases">
        <title>Genome sequence of Streptomyces bambusae.</title>
        <authorList>
            <person name="Bansal K."/>
            <person name="Choksket S."/>
            <person name="Korpole S."/>
            <person name="Patil P.B."/>
        </authorList>
    </citation>
    <scope>NUCLEOTIDE SEQUENCE [LARGE SCALE GENOMIC DNA]</scope>
    <source>
        <strain evidence="2 3">SK60</strain>
    </source>
</reference>
<dbReference type="InterPro" id="IPR011990">
    <property type="entry name" value="TPR-like_helical_dom_sf"/>
</dbReference>
<proteinExistence type="predicted"/>
<evidence type="ECO:0000313" key="3">
    <source>
        <dbReference type="Proteomes" id="UP000812013"/>
    </source>
</evidence>
<organism evidence="2 3">
    <name type="scientific">Streptomyces bambusae</name>
    <dbReference type="NCBI Taxonomy" id="1550616"/>
    <lineage>
        <taxon>Bacteria</taxon>
        <taxon>Bacillati</taxon>
        <taxon>Actinomycetota</taxon>
        <taxon>Actinomycetes</taxon>
        <taxon>Kitasatosporales</taxon>
        <taxon>Streptomycetaceae</taxon>
        <taxon>Streptomyces</taxon>
    </lineage>
</organism>
<feature type="non-terminal residue" evidence="2">
    <location>
        <position position="1"/>
    </location>
</feature>
<keyword evidence="3" id="KW-1185">Reference proteome</keyword>
<dbReference type="InterPro" id="IPR019734">
    <property type="entry name" value="TPR_rpt"/>
</dbReference>
<dbReference type="SUPFAM" id="SSF48452">
    <property type="entry name" value="TPR-like"/>
    <property type="match status" value="2"/>
</dbReference>
<dbReference type="Gene3D" id="1.25.40.10">
    <property type="entry name" value="Tetratricopeptide repeat domain"/>
    <property type="match status" value="2"/>
</dbReference>
<gene>
    <name evidence="2" type="ORF">GPJ59_31230</name>
</gene>
<comment type="caution">
    <text evidence="2">The sequence shown here is derived from an EMBL/GenBank/DDBJ whole genome shotgun (WGS) entry which is preliminary data.</text>
</comment>
<dbReference type="EMBL" id="WTFF01000357">
    <property type="protein sequence ID" value="MBW5486218.1"/>
    <property type="molecule type" value="Genomic_DNA"/>
</dbReference>
<evidence type="ECO:0000313" key="2">
    <source>
        <dbReference type="EMBL" id="MBW5486218.1"/>
    </source>
</evidence>
<accession>A0ABS6ZEP9</accession>
<evidence type="ECO:0008006" key="4">
    <source>
        <dbReference type="Google" id="ProtNLM"/>
    </source>
</evidence>
<name>A0ABS6ZEP9_9ACTN</name>
<feature type="coiled-coil region" evidence="1">
    <location>
        <begin position="464"/>
        <end position="491"/>
    </location>
</feature>